<evidence type="ECO:0000259" key="8">
    <source>
        <dbReference type="PROSITE" id="PS50850"/>
    </source>
</evidence>
<proteinExistence type="predicted"/>
<keyword evidence="3 7" id="KW-0812">Transmembrane</keyword>
<comment type="caution">
    <text evidence="9">The sequence shown here is derived from an EMBL/GenBank/DDBJ whole genome shotgun (WGS) entry which is preliminary data.</text>
</comment>
<dbReference type="InterPro" id="IPR011701">
    <property type="entry name" value="MFS"/>
</dbReference>
<evidence type="ECO:0000256" key="7">
    <source>
        <dbReference type="SAM" id="Phobius"/>
    </source>
</evidence>
<evidence type="ECO:0000256" key="1">
    <source>
        <dbReference type="ARBA" id="ARBA00004141"/>
    </source>
</evidence>
<dbReference type="PANTHER" id="PTHR23504">
    <property type="entry name" value="MAJOR FACILITATOR SUPERFAMILY DOMAIN-CONTAINING PROTEIN 10"/>
    <property type="match status" value="1"/>
</dbReference>
<evidence type="ECO:0000256" key="2">
    <source>
        <dbReference type="ARBA" id="ARBA00022448"/>
    </source>
</evidence>
<dbReference type="PROSITE" id="PS50850">
    <property type="entry name" value="MFS"/>
    <property type="match status" value="1"/>
</dbReference>
<keyword evidence="2" id="KW-0813">Transport</keyword>
<dbReference type="AlphaFoldDB" id="A0AAN7SVW0"/>
<evidence type="ECO:0000256" key="5">
    <source>
        <dbReference type="ARBA" id="ARBA00023136"/>
    </source>
</evidence>
<feature type="transmembrane region" description="Helical" evidence="7">
    <location>
        <begin position="398"/>
        <end position="417"/>
    </location>
</feature>
<dbReference type="EMBL" id="JAVRRJ010000007">
    <property type="protein sequence ID" value="KAK5082933.1"/>
    <property type="molecule type" value="Genomic_DNA"/>
</dbReference>
<feature type="region of interest" description="Disordered" evidence="6">
    <location>
        <begin position="1"/>
        <end position="75"/>
    </location>
</feature>
<dbReference type="Proteomes" id="UP001309876">
    <property type="component" value="Unassembled WGS sequence"/>
</dbReference>
<protein>
    <recommendedName>
        <fullName evidence="8">Major facilitator superfamily (MFS) profile domain-containing protein</fullName>
    </recommendedName>
</protein>
<dbReference type="GO" id="GO:0016020">
    <property type="term" value="C:membrane"/>
    <property type="evidence" value="ECO:0007669"/>
    <property type="project" value="UniProtKB-SubCell"/>
</dbReference>
<dbReference type="InterPro" id="IPR020846">
    <property type="entry name" value="MFS_dom"/>
</dbReference>
<accession>A0AAN7SVW0</accession>
<feature type="transmembrane region" description="Helical" evidence="7">
    <location>
        <begin position="366"/>
        <end position="386"/>
    </location>
</feature>
<evidence type="ECO:0000313" key="10">
    <source>
        <dbReference type="Proteomes" id="UP001309876"/>
    </source>
</evidence>
<dbReference type="Pfam" id="PF07690">
    <property type="entry name" value="MFS_1"/>
    <property type="match status" value="1"/>
</dbReference>
<feature type="transmembrane region" description="Helical" evidence="7">
    <location>
        <begin position="123"/>
        <end position="145"/>
    </location>
</feature>
<feature type="compositionally biased region" description="Polar residues" evidence="6">
    <location>
        <begin position="1"/>
        <end position="21"/>
    </location>
</feature>
<dbReference type="Gene3D" id="1.20.1250.20">
    <property type="entry name" value="MFS general substrate transporter like domains"/>
    <property type="match status" value="1"/>
</dbReference>
<feature type="transmembrane region" description="Helical" evidence="7">
    <location>
        <begin position="256"/>
        <end position="280"/>
    </location>
</feature>
<feature type="transmembrane region" description="Helical" evidence="7">
    <location>
        <begin position="182"/>
        <end position="202"/>
    </location>
</feature>
<dbReference type="PRINTS" id="PR01035">
    <property type="entry name" value="TCRTETA"/>
</dbReference>
<organism evidence="9 10">
    <name type="scientific">Lithohypha guttulata</name>
    <dbReference type="NCBI Taxonomy" id="1690604"/>
    <lineage>
        <taxon>Eukaryota</taxon>
        <taxon>Fungi</taxon>
        <taxon>Dikarya</taxon>
        <taxon>Ascomycota</taxon>
        <taxon>Pezizomycotina</taxon>
        <taxon>Eurotiomycetes</taxon>
        <taxon>Chaetothyriomycetidae</taxon>
        <taxon>Chaetothyriales</taxon>
        <taxon>Trichomeriaceae</taxon>
        <taxon>Lithohypha</taxon>
    </lineage>
</organism>
<keyword evidence="5 7" id="KW-0472">Membrane</keyword>
<name>A0AAN7SVW0_9EURO</name>
<dbReference type="PANTHER" id="PTHR23504:SF3">
    <property type="entry name" value="MAJOR FACILITATOR SUPERFAMILY (MFS) PROFILE DOMAIN-CONTAINING PROTEIN"/>
    <property type="match status" value="1"/>
</dbReference>
<feature type="transmembrane region" description="Helical" evidence="7">
    <location>
        <begin position="157"/>
        <end position="176"/>
    </location>
</feature>
<dbReference type="InterPro" id="IPR036259">
    <property type="entry name" value="MFS_trans_sf"/>
</dbReference>
<feature type="transmembrane region" description="Helical" evidence="7">
    <location>
        <begin position="330"/>
        <end position="351"/>
    </location>
</feature>
<dbReference type="InterPro" id="IPR001958">
    <property type="entry name" value="Tet-R_TetA/multi-R_MdtG-like"/>
</dbReference>
<feature type="transmembrane region" description="Helical" evidence="7">
    <location>
        <begin position="214"/>
        <end position="236"/>
    </location>
</feature>
<gene>
    <name evidence="9" type="ORF">LTR05_006815</name>
</gene>
<feature type="transmembrane region" description="Helical" evidence="7">
    <location>
        <begin position="504"/>
        <end position="524"/>
    </location>
</feature>
<dbReference type="CDD" id="cd17330">
    <property type="entry name" value="MFS_SLC46_TetA_like"/>
    <property type="match status" value="1"/>
</dbReference>
<feature type="transmembrane region" description="Helical" evidence="7">
    <location>
        <begin position="468"/>
        <end position="492"/>
    </location>
</feature>
<feature type="transmembrane region" description="Helical" evidence="7">
    <location>
        <begin position="429"/>
        <end position="456"/>
    </location>
</feature>
<sequence>MKSILEQNEGNSNDTIASESTPLLAGGNHAPTADVQAAEATSARRESATSTQSKNTSSSQLNSNESTIIATPPSVSQKERPLPVRQILLLCFARLVEPIAFFSIFPFINQMCAENGNLEPADVGFYSGLIESLFSLTQMAVMILWGRLADRFGRKPVLCISLFGVAFATALFGFAQTIWQMIVFRCLAGIFAGTIVTIRTMFTEHSTSKTQARAFSWFAFSGNLGILFGPLIGGVLANPAKQYRGTFKGVRFFEEYPYALATLATGTIALVAAIVTFFFVEETLPSSSRKSGLSKNDLEAESAADEPIDNEGKYKTTWSLVKAPGVAPVLYLYSHNMLLAFAYTAIIPVFYYEPISLGGFGLSSRLISLFMALTGAAQATWLLLVFPPLQHRIGTGGVLRLCAYVYPLFFIVSPALNALLRQGSHRGKIIFWVIAPILLCLGVGVSMSFTAIQLALNDVSPGPKTLGTLNALALTLVSGLRAFSPAAFTSLYAVGVSKQILKGYLAWVVMVVLAAGFSVAVRWLPEKAEGKIDDDRGHIDEEYSDQPQR</sequence>
<evidence type="ECO:0000256" key="6">
    <source>
        <dbReference type="SAM" id="MobiDB-lite"/>
    </source>
</evidence>
<reference evidence="9 10" key="1">
    <citation type="submission" date="2023-08" db="EMBL/GenBank/DDBJ databases">
        <title>Black Yeasts Isolated from many extreme environments.</title>
        <authorList>
            <person name="Coleine C."/>
            <person name="Stajich J.E."/>
            <person name="Selbmann L."/>
        </authorList>
    </citation>
    <scope>NUCLEOTIDE SEQUENCE [LARGE SCALE GENOMIC DNA]</scope>
    <source>
        <strain evidence="9 10">CCFEE 5910</strain>
    </source>
</reference>
<feature type="domain" description="Major facilitator superfamily (MFS) profile" evidence="8">
    <location>
        <begin position="86"/>
        <end position="528"/>
    </location>
</feature>
<evidence type="ECO:0000256" key="4">
    <source>
        <dbReference type="ARBA" id="ARBA00022989"/>
    </source>
</evidence>
<evidence type="ECO:0000256" key="3">
    <source>
        <dbReference type="ARBA" id="ARBA00022692"/>
    </source>
</evidence>
<dbReference type="SUPFAM" id="SSF103473">
    <property type="entry name" value="MFS general substrate transporter"/>
    <property type="match status" value="1"/>
</dbReference>
<keyword evidence="10" id="KW-1185">Reference proteome</keyword>
<comment type="subcellular location">
    <subcellularLocation>
        <location evidence="1">Membrane</location>
        <topology evidence="1">Multi-pass membrane protein</topology>
    </subcellularLocation>
</comment>
<dbReference type="GO" id="GO:0022857">
    <property type="term" value="F:transmembrane transporter activity"/>
    <property type="evidence" value="ECO:0007669"/>
    <property type="project" value="InterPro"/>
</dbReference>
<feature type="transmembrane region" description="Helical" evidence="7">
    <location>
        <begin position="87"/>
        <end position="108"/>
    </location>
</feature>
<feature type="compositionally biased region" description="Polar residues" evidence="6">
    <location>
        <begin position="65"/>
        <end position="75"/>
    </location>
</feature>
<feature type="compositionally biased region" description="Low complexity" evidence="6">
    <location>
        <begin position="48"/>
        <end position="64"/>
    </location>
</feature>
<keyword evidence="4 7" id="KW-1133">Transmembrane helix</keyword>
<evidence type="ECO:0000313" key="9">
    <source>
        <dbReference type="EMBL" id="KAK5082933.1"/>
    </source>
</evidence>